<dbReference type="Gene3D" id="1.10.10.10">
    <property type="entry name" value="Winged helix-like DNA-binding domain superfamily/Winged helix DNA-binding domain"/>
    <property type="match status" value="1"/>
</dbReference>
<evidence type="ECO:0000256" key="2">
    <source>
        <dbReference type="ARBA" id="ARBA00023125"/>
    </source>
</evidence>
<keyword evidence="2" id="KW-0238">DNA-binding</keyword>
<dbReference type="GO" id="GO:0003700">
    <property type="term" value="F:DNA-binding transcription factor activity"/>
    <property type="evidence" value="ECO:0007669"/>
    <property type="project" value="InterPro"/>
</dbReference>
<keyword evidence="6" id="KW-1185">Reference proteome</keyword>
<dbReference type="PANTHER" id="PTHR33154">
    <property type="entry name" value="TRANSCRIPTIONAL REGULATOR, ARSR FAMILY"/>
    <property type="match status" value="1"/>
</dbReference>
<dbReference type="SMART" id="SM00418">
    <property type="entry name" value="HTH_ARSR"/>
    <property type="match status" value="1"/>
</dbReference>
<feature type="domain" description="HTH arsR-type" evidence="4">
    <location>
        <begin position="1"/>
        <end position="91"/>
    </location>
</feature>
<dbReference type="InterPro" id="IPR011991">
    <property type="entry name" value="ArsR-like_HTH"/>
</dbReference>
<dbReference type="InterPro" id="IPR036390">
    <property type="entry name" value="WH_DNA-bd_sf"/>
</dbReference>
<organism evidence="5 6">
    <name type="scientific">Microbispora cellulosiformans</name>
    <dbReference type="NCBI Taxonomy" id="2614688"/>
    <lineage>
        <taxon>Bacteria</taxon>
        <taxon>Bacillati</taxon>
        <taxon>Actinomycetota</taxon>
        <taxon>Actinomycetes</taxon>
        <taxon>Streptosporangiales</taxon>
        <taxon>Streptosporangiaceae</taxon>
        <taxon>Microbispora</taxon>
    </lineage>
</organism>
<sequence>MGSDLVGVLAVLASPQRLRLIAALAGGSNYVSQLARELQLSRPLVHMHLRRLEEVGLVVGRMELSADGKAMRFFDVAPFAFQLTPEAIQDAVRTMEEK</sequence>
<dbReference type="AlphaFoldDB" id="A0A5J5K9E3"/>
<proteinExistence type="predicted"/>
<keyword evidence="3" id="KW-0804">Transcription</keyword>
<reference evidence="5 6" key="1">
    <citation type="submission" date="2019-09" db="EMBL/GenBank/DDBJ databases">
        <title>Screening of Novel Bioactive Compounds from Soil-Associated.</title>
        <authorList>
            <person name="Gong X."/>
        </authorList>
    </citation>
    <scope>NUCLEOTIDE SEQUENCE [LARGE SCALE GENOMIC DNA]</scope>
    <source>
        <strain evidence="5 6">Gxj-6</strain>
    </source>
</reference>
<evidence type="ECO:0000256" key="3">
    <source>
        <dbReference type="ARBA" id="ARBA00023163"/>
    </source>
</evidence>
<dbReference type="PROSITE" id="PS50987">
    <property type="entry name" value="HTH_ARSR_2"/>
    <property type="match status" value="1"/>
</dbReference>
<evidence type="ECO:0000313" key="5">
    <source>
        <dbReference type="EMBL" id="KAA9380463.1"/>
    </source>
</evidence>
<dbReference type="CDD" id="cd00090">
    <property type="entry name" value="HTH_ARSR"/>
    <property type="match status" value="1"/>
</dbReference>
<comment type="caution">
    <text evidence="5">The sequence shown here is derived from an EMBL/GenBank/DDBJ whole genome shotgun (WGS) entry which is preliminary data.</text>
</comment>
<name>A0A5J5K9E3_9ACTN</name>
<evidence type="ECO:0000313" key="6">
    <source>
        <dbReference type="Proteomes" id="UP000327011"/>
    </source>
</evidence>
<keyword evidence="1" id="KW-0805">Transcription regulation</keyword>
<dbReference type="RefSeq" id="WP_150931486.1">
    <property type="nucleotide sequence ID" value="NZ_VYTZ01000002.1"/>
</dbReference>
<dbReference type="PANTHER" id="PTHR33154:SF33">
    <property type="entry name" value="TRANSCRIPTIONAL REPRESSOR SDPR"/>
    <property type="match status" value="1"/>
</dbReference>
<dbReference type="SUPFAM" id="SSF46785">
    <property type="entry name" value="Winged helix' DNA-binding domain"/>
    <property type="match status" value="1"/>
</dbReference>
<dbReference type="Pfam" id="PF01022">
    <property type="entry name" value="HTH_5"/>
    <property type="match status" value="1"/>
</dbReference>
<evidence type="ECO:0000259" key="4">
    <source>
        <dbReference type="PROSITE" id="PS50987"/>
    </source>
</evidence>
<dbReference type="Proteomes" id="UP000327011">
    <property type="component" value="Unassembled WGS sequence"/>
</dbReference>
<gene>
    <name evidence="5" type="ORF">F5972_04710</name>
</gene>
<dbReference type="GO" id="GO:0003677">
    <property type="term" value="F:DNA binding"/>
    <property type="evidence" value="ECO:0007669"/>
    <property type="project" value="UniProtKB-KW"/>
</dbReference>
<accession>A0A5J5K9E3</accession>
<evidence type="ECO:0000256" key="1">
    <source>
        <dbReference type="ARBA" id="ARBA00023015"/>
    </source>
</evidence>
<dbReference type="EMBL" id="VYTZ01000002">
    <property type="protein sequence ID" value="KAA9380463.1"/>
    <property type="molecule type" value="Genomic_DNA"/>
</dbReference>
<dbReference type="InterPro" id="IPR051081">
    <property type="entry name" value="HTH_MetalResp_TranReg"/>
</dbReference>
<dbReference type="InterPro" id="IPR036388">
    <property type="entry name" value="WH-like_DNA-bd_sf"/>
</dbReference>
<dbReference type="InterPro" id="IPR001845">
    <property type="entry name" value="HTH_ArsR_DNA-bd_dom"/>
</dbReference>
<protein>
    <submittedName>
        <fullName evidence="5">Winged helix-turn-helix transcriptional regulator</fullName>
    </submittedName>
</protein>